<feature type="compositionally biased region" description="Basic and acidic residues" evidence="1">
    <location>
        <begin position="138"/>
        <end position="151"/>
    </location>
</feature>
<evidence type="ECO:0000313" key="2">
    <source>
        <dbReference type="EMBL" id="GMG32150.1"/>
    </source>
</evidence>
<organism evidence="2 3">
    <name type="scientific">Aspergillus oryzae</name>
    <name type="common">Yellow koji mold</name>
    <dbReference type="NCBI Taxonomy" id="5062"/>
    <lineage>
        <taxon>Eukaryota</taxon>
        <taxon>Fungi</taxon>
        <taxon>Dikarya</taxon>
        <taxon>Ascomycota</taxon>
        <taxon>Pezizomycotina</taxon>
        <taxon>Eurotiomycetes</taxon>
        <taxon>Eurotiomycetidae</taxon>
        <taxon>Eurotiales</taxon>
        <taxon>Aspergillaceae</taxon>
        <taxon>Aspergillus</taxon>
        <taxon>Aspergillus subgen. Circumdati</taxon>
    </lineage>
</organism>
<gene>
    <name evidence="2" type="ORF">Aory04_000790800</name>
</gene>
<dbReference type="AlphaFoldDB" id="A0AAN5BZX6"/>
<feature type="region of interest" description="Disordered" evidence="1">
    <location>
        <begin position="97"/>
        <end position="151"/>
    </location>
</feature>
<protein>
    <submittedName>
        <fullName evidence="2">Unnamed protein product</fullName>
    </submittedName>
</protein>
<sequence length="151" mass="16314">MLIFCNFGTLSTLDLTGLHSHYQFQKSISYYAAPSTRSALQHGEGQVSKGISSVHPQTNSKSLPGTAGSSIYLSCFMDLYGEPTLSTVADRRCSLLPPQTTVSSPPLPSAMVGSRDTGEATISAVRSNPTNLKGHRSHSYEGDSHQRRIQR</sequence>
<name>A0AAN5BZX6_ASPOZ</name>
<accession>A0AAN5BZX6</accession>
<feature type="region of interest" description="Disordered" evidence="1">
    <location>
        <begin position="41"/>
        <end position="63"/>
    </location>
</feature>
<evidence type="ECO:0000256" key="1">
    <source>
        <dbReference type="SAM" id="MobiDB-lite"/>
    </source>
</evidence>
<dbReference type="Proteomes" id="UP001165205">
    <property type="component" value="Unassembled WGS sequence"/>
</dbReference>
<comment type="caution">
    <text evidence="2">The sequence shown here is derived from an EMBL/GenBank/DDBJ whole genome shotgun (WGS) entry which is preliminary data.</text>
</comment>
<proteinExistence type="predicted"/>
<feature type="compositionally biased region" description="Polar residues" evidence="1">
    <location>
        <begin position="49"/>
        <end position="63"/>
    </location>
</feature>
<reference evidence="2" key="1">
    <citation type="submission" date="2023-04" db="EMBL/GenBank/DDBJ databases">
        <title>Aspergillus oryzae NBRC 4228.</title>
        <authorList>
            <person name="Ichikawa N."/>
            <person name="Sato H."/>
            <person name="Tonouchi N."/>
        </authorList>
    </citation>
    <scope>NUCLEOTIDE SEQUENCE</scope>
    <source>
        <strain evidence="2">NBRC 4228</strain>
    </source>
</reference>
<dbReference type="EMBL" id="BSYA01000096">
    <property type="protein sequence ID" value="GMG32150.1"/>
    <property type="molecule type" value="Genomic_DNA"/>
</dbReference>
<evidence type="ECO:0000313" key="3">
    <source>
        <dbReference type="Proteomes" id="UP001165205"/>
    </source>
</evidence>